<feature type="compositionally biased region" description="Basic and acidic residues" evidence="1">
    <location>
        <begin position="92"/>
        <end position="101"/>
    </location>
</feature>
<proteinExistence type="predicted"/>
<feature type="region of interest" description="Disordered" evidence="1">
    <location>
        <begin position="81"/>
        <end position="101"/>
    </location>
</feature>
<comment type="caution">
    <text evidence="2">The sequence shown here is derived from an EMBL/GenBank/DDBJ whole genome shotgun (WGS) entry which is preliminary data.</text>
</comment>
<name>A0A8X6W7V9_TRICX</name>
<dbReference type="EMBL" id="BMAU01021389">
    <property type="protein sequence ID" value="GFY29622.1"/>
    <property type="molecule type" value="Genomic_DNA"/>
</dbReference>
<protein>
    <submittedName>
        <fullName evidence="2">Uncharacterized protein</fullName>
    </submittedName>
</protein>
<accession>A0A8X6W7V9</accession>
<evidence type="ECO:0000256" key="1">
    <source>
        <dbReference type="SAM" id="MobiDB-lite"/>
    </source>
</evidence>
<reference evidence="2" key="1">
    <citation type="submission" date="2020-08" db="EMBL/GenBank/DDBJ databases">
        <title>Multicomponent nature underlies the extraordinary mechanical properties of spider dragline silk.</title>
        <authorList>
            <person name="Kono N."/>
            <person name="Nakamura H."/>
            <person name="Mori M."/>
            <person name="Yoshida Y."/>
            <person name="Ohtoshi R."/>
            <person name="Malay A.D."/>
            <person name="Moran D.A.P."/>
            <person name="Tomita M."/>
            <person name="Numata K."/>
            <person name="Arakawa K."/>
        </authorList>
    </citation>
    <scope>NUCLEOTIDE SEQUENCE</scope>
</reference>
<evidence type="ECO:0000313" key="2">
    <source>
        <dbReference type="EMBL" id="GFY29622.1"/>
    </source>
</evidence>
<organism evidence="2 3">
    <name type="scientific">Trichonephila clavipes</name>
    <name type="common">Golden silk orbweaver</name>
    <name type="synonym">Nephila clavipes</name>
    <dbReference type="NCBI Taxonomy" id="2585209"/>
    <lineage>
        <taxon>Eukaryota</taxon>
        <taxon>Metazoa</taxon>
        <taxon>Ecdysozoa</taxon>
        <taxon>Arthropoda</taxon>
        <taxon>Chelicerata</taxon>
        <taxon>Arachnida</taxon>
        <taxon>Araneae</taxon>
        <taxon>Araneomorphae</taxon>
        <taxon>Entelegynae</taxon>
        <taxon>Araneoidea</taxon>
        <taxon>Nephilidae</taxon>
        <taxon>Trichonephila</taxon>
    </lineage>
</organism>
<dbReference type="AlphaFoldDB" id="A0A8X6W7V9"/>
<evidence type="ECO:0000313" key="3">
    <source>
        <dbReference type="Proteomes" id="UP000887159"/>
    </source>
</evidence>
<dbReference type="Proteomes" id="UP000887159">
    <property type="component" value="Unassembled WGS sequence"/>
</dbReference>
<sequence length="101" mass="11219">MCGERLTTDLFVSTADVLTCNALLPRERLSLTTLETADGTSTTLALKKKYADQPLLAVLRQVPREADPQYVVTDPRRHIADPVSRQAVGARKTKESDLPRR</sequence>
<gene>
    <name evidence="2" type="ORF">TNCV_1812021</name>
</gene>
<keyword evidence="3" id="KW-1185">Reference proteome</keyword>